<feature type="transmembrane region" description="Helical" evidence="1">
    <location>
        <begin position="292"/>
        <end position="311"/>
    </location>
</feature>
<evidence type="ECO:0000256" key="1">
    <source>
        <dbReference type="SAM" id="Phobius"/>
    </source>
</evidence>
<reference evidence="3 4" key="1">
    <citation type="submission" date="2014-06" db="EMBL/GenBank/DDBJ databases">
        <title>Evolutionary Origins and Diversification of the Mycorrhizal Mutualists.</title>
        <authorList>
            <consortium name="DOE Joint Genome Institute"/>
            <consortium name="Mycorrhizal Genomics Consortium"/>
            <person name="Kohler A."/>
            <person name="Kuo A."/>
            <person name="Nagy L.G."/>
            <person name="Floudas D."/>
            <person name="Copeland A."/>
            <person name="Barry K.W."/>
            <person name="Cichocki N."/>
            <person name="Veneault-Fourrey C."/>
            <person name="LaButti K."/>
            <person name="Lindquist E.A."/>
            <person name="Lipzen A."/>
            <person name="Lundell T."/>
            <person name="Morin E."/>
            <person name="Murat C."/>
            <person name="Riley R."/>
            <person name="Ohm R."/>
            <person name="Sun H."/>
            <person name="Tunlid A."/>
            <person name="Henrissat B."/>
            <person name="Grigoriev I.V."/>
            <person name="Hibbett D.S."/>
            <person name="Martin F."/>
        </authorList>
    </citation>
    <scope>NUCLEOTIDE SEQUENCE [LARGE SCALE GENOMIC DNA]</scope>
    <source>
        <strain evidence="3 4">SS14</strain>
    </source>
</reference>
<keyword evidence="1" id="KW-1133">Transmembrane helix</keyword>
<keyword evidence="2" id="KW-0732">Signal</keyword>
<dbReference type="HOGENOM" id="CLU_891901_0_0_1"/>
<dbReference type="EMBL" id="KN837173">
    <property type="protein sequence ID" value="KIJ36941.1"/>
    <property type="molecule type" value="Genomic_DNA"/>
</dbReference>
<feature type="signal peptide" evidence="2">
    <location>
        <begin position="1"/>
        <end position="19"/>
    </location>
</feature>
<gene>
    <name evidence="3" type="ORF">M422DRAFT_50767</name>
</gene>
<feature type="transmembrane region" description="Helical" evidence="1">
    <location>
        <begin position="169"/>
        <end position="189"/>
    </location>
</feature>
<name>A0A0C9VI63_SPHS4</name>
<keyword evidence="1" id="KW-0472">Membrane</keyword>
<sequence>MRFLFAASLSALFAGWTFAQHTHPFVDLASRQADTQSAGTAGNETDSGITFLQGPNPEALNMTEIECSNICADYAALEQECQSPHCGCSDSFISAQGYCGLCQTNSPSDAATVQLLLDAETAQCRREGIPIQFQLRLSVGAQELVNHVNDESAESCTEFGKALRRQQTAFLALQVAGGHIGLPIVLIFAVFSRKVRRDPTFLNFCITWIFSSVVFSLELYRGTTDNTIVNSLGEVPPNKCLAQAALTEGAQVMTACSTLTLVIRLWLGLRQAIYGEFEGTKQNRYVTASLLLSPYVLFVGFGLASVFVCLFH</sequence>
<dbReference type="Proteomes" id="UP000054279">
    <property type="component" value="Unassembled WGS sequence"/>
</dbReference>
<keyword evidence="1" id="KW-0812">Transmembrane</keyword>
<feature type="chain" id="PRO_5002221682" description="Extracellular membrane protein CFEM domain-containing protein" evidence="2">
    <location>
        <begin position="20"/>
        <end position="312"/>
    </location>
</feature>
<evidence type="ECO:0000313" key="4">
    <source>
        <dbReference type="Proteomes" id="UP000054279"/>
    </source>
</evidence>
<dbReference type="AlphaFoldDB" id="A0A0C9VI63"/>
<organism evidence="3 4">
    <name type="scientific">Sphaerobolus stellatus (strain SS14)</name>
    <dbReference type="NCBI Taxonomy" id="990650"/>
    <lineage>
        <taxon>Eukaryota</taxon>
        <taxon>Fungi</taxon>
        <taxon>Dikarya</taxon>
        <taxon>Basidiomycota</taxon>
        <taxon>Agaricomycotina</taxon>
        <taxon>Agaricomycetes</taxon>
        <taxon>Phallomycetidae</taxon>
        <taxon>Geastrales</taxon>
        <taxon>Sphaerobolaceae</taxon>
        <taxon>Sphaerobolus</taxon>
    </lineage>
</organism>
<evidence type="ECO:0000256" key="2">
    <source>
        <dbReference type="SAM" id="SignalP"/>
    </source>
</evidence>
<dbReference type="OrthoDB" id="3261839at2759"/>
<accession>A0A0C9VI63</accession>
<proteinExistence type="predicted"/>
<protein>
    <recommendedName>
        <fullName evidence="5">Extracellular membrane protein CFEM domain-containing protein</fullName>
    </recommendedName>
</protein>
<evidence type="ECO:0008006" key="5">
    <source>
        <dbReference type="Google" id="ProtNLM"/>
    </source>
</evidence>
<feature type="transmembrane region" description="Helical" evidence="1">
    <location>
        <begin position="201"/>
        <end position="220"/>
    </location>
</feature>
<evidence type="ECO:0000313" key="3">
    <source>
        <dbReference type="EMBL" id="KIJ36941.1"/>
    </source>
</evidence>
<keyword evidence="4" id="KW-1185">Reference proteome</keyword>